<dbReference type="RefSeq" id="WP_188445240.1">
    <property type="nucleotide sequence ID" value="NZ_BMDW01000002.1"/>
</dbReference>
<evidence type="ECO:0000259" key="5">
    <source>
        <dbReference type="Pfam" id="PF00171"/>
    </source>
</evidence>
<gene>
    <name evidence="6" type="ORF">GCM10011395_04890</name>
</gene>
<comment type="similarity">
    <text evidence="1 4">Belongs to the aldehyde dehydrogenase family.</text>
</comment>
<feature type="domain" description="Aldehyde dehydrogenase" evidence="5">
    <location>
        <begin position="25"/>
        <end position="485"/>
    </location>
</feature>
<evidence type="ECO:0000256" key="1">
    <source>
        <dbReference type="ARBA" id="ARBA00009986"/>
    </source>
</evidence>
<reference evidence="7" key="1">
    <citation type="journal article" date="2019" name="Int. J. Syst. Evol. Microbiol.">
        <title>The Global Catalogue of Microorganisms (GCM) 10K type strain sequencing project: providing services to taxonomists for standard genome sequencing and annotation.</title>
        <authorList>
            <consortium name="The Broad Institute Genomics Platform"/>
            <consortium name="The Broad Institute Genome Sequencing Center for Infectious Disease"/>
            <person name="Wu L."/>
            <person name="Ma J."/>
        </authorList>
    </citation>
    <scope>NUCLEOTIDE SEQUENCE [LARGE SCALE GENOMIC DNA]</scope>
    <source>
        <strain evidence="7">CGMCC 1.10106</strain>
    </source>
</reference>
<dbReference type="Gene3D" id="3.40.309.10">
    <property type="entry name" value="Aldehyde Dehydrogenase, Chain A, domain 2"/>
    <property type="match status" value="1"/>
</dbReference>
<dbReference type="PANTHER" id="PTHR42804:SF1">
    <property type="entry name" value="ALDEHYDE DEHYDROGENASE-RELATED"/>
    <property type="match status" value="1"/>
</dbReference>
<keyword evidence="7" id="KW-1185">Reference proteome</keyword>
<dbReference type="Proteomes" id="UP000618591">
    <property type="component" value="Unassembled WGS sequence"/>
</dbReference>
<evidence type="ECO:0000256" key="4">
    <source>
        <dbReference type="RuleBase" id="RU003345"/>
    </source>
</evidence>
<proteinExistence type="inferred from homology"/>
<dbReference type="CDD" id="cd07139">
    <property type="entry name" value="ALDH_AldA-Rv0768"/>
    <property type="match status" value="1"/>
</dbReference>
<dbReference type="Gene3D" id="3.40.605.10">
    <property type="entry name" value="Aldehyde Dehydrogenase, Chain A, domain 1"/>
    <property type="match status" value="1"/>
</dbReference>
<feature type="active site" evidence="3">
    <location>
        <position position="262"/>
    </location>
</feature>
<sequence length="496" mass="52400">MPITISAPRPSPVRNPRHLFIGGAWVEPSGSSRFDIVNSATEELILTVAEAQAPDIERAVAAARTAFDTGPWARMSPAARGVWLDKIADAWETRGDALADSWALESGVLRSISAHSAKSVAGIFRGYAALGETYAWEEKLTSSMGFPALLVREPVGVVAAIIPWNAPHALMAYKVAAALIAGCTVIIKASPEAPSAPYFMAEICEEIGLPGGVVNVLTAERAVSELLVRDPRVDKVSFTGSTAAGRKIAAICGDRIARVTLELGGKSPAIILDDYDIGKAAATIARSAPVMTGQVCASLTRIIVSDKRHDDFVEALAAAFSSIKVGDPFDATSQMGPLAMARQRDRVESLIAQGKSEGARLATGGGRPAHLNRGYFIEPTVFANVDNNSTIAREEIFGPVLSVIPAASEEQAIEIANDTIYGLNSSVFTDDPERAYAVGRRLRAGTVGHNGFKNDFGIAFGGFKQSGLGREGGVEGLHPYLEAKTMIFETAPKAAQ</sequence>
<name>A0ABQ1G6J7_9SPHN</name>
<dbReference type="EMBL" id="BMDW01000002">
    <property type="protein sequence ID" value="GGA37598.1"/>
    <property type="molecule type" value="Genomic_DNA"/>
</dbReference>
<evidence type="ECO:0000256" key="3">
    <source>
        <dbReference type="PROSITE-ProRule" id="PRU10007"/>
    </source>
</evidence>
<evidence type="ECO:0000313" key="6">
    <source>
        <dbReference type="EMBL" id="GGA37598.1"/>
    </source>
</evidence>
<dbReference type="Pfam" id="PF00171">
    <property type="entry name" value="Aldedh"/>
    <property type="match status" value="1"/>
</dbReference>
<evidence type="ECO:0000256" key="2">
    <source>
        <dbReference type="ARBA" id="ARBA00023002"/>
    </source>
</evidence>
<dbReference type="InterPro" id="IPR016162">
    <property type="entry name" value="Ald_DH_N"/>
</dbReference>
<comment type="caution">
    <text evidence="6">The sequence shown here is derived from an EMBL/GenBank/DDBJ whole genome shotgun (WGS) entry which is preliminary data.</text>
</comment>
<dbReference type="SUPFAM" id="SSF53720">
    <property type="entry name" value="ALDH-like"/>
    <property type="match status" value="1"/>
</dbReference>
<dbReference type="InterPro" id="IPR015590">
    <property type="entry name" value="Aldehyde_DH_dom"/>
</dbReference>
<dbReference type="InterPro" id="IPR016163">
    <property type="entry name" value="Ald_DH_C"/>
</dbReference>
<dbReference type="PROSITE" id="PS00687">
    <property type="entry name" value="ALDEHYDE_DEHYDR_GLU"/>
    <property type="match status" value="1"/>
</dbReference>
<dbReference type="InterPro" id="IPR016161">
    <property type="entry name" value="Ald_DH/histidinol_DH"/>
</dbReference>
<accession>A0ABQ1G6J7</accession>
<protein>
    <submittedName>
        <fullName evidence="6">Aldehyde dehydrogenase</fullName>
    </submittedName>
</protein>
<evidence type="ECO:0000313" key="7">
    <source>
        <dbReference type="Proteomes" id="UP000618591"/>
    </source>
</evidence>
<organism evidence="6 7">
    <name type="scientific">Sphingomonas psychrolutea</name>
    <dbReference type="NCBI Taxonomy" id="1259676"/>
    <lineage>
        <taxon>Bacteria</taxon>
        <taxon>Pseudomonadati</taxon>
        <taxon>Pseudomonadota</taxon>
        <taxon>Alphaproteobacteria</taxon>
        <taxon>Sphingomonadales</taxon>
        <taxon>Sphingomonadaceae</taxon>
        <taxon>Sphingomonas</taxon>
    </lineage>
</organism>
<keyword evidence="2 4" id="KW-0560">Oxidoreductase</keyword>
<dbReference type="InterPro" id="IPR029510">
    <property type="entry name" value="Ald_DH_CS_GLU"/>
</dbReference>
<dbReference type="PANTHER" id="PTHR42804">
    <property type="entry name" value="ALDEHYDE DEHYDROGENASE"/>
    <property type="match status" value="1"/>
</dbReference>